<sequence>MYLDVMIGEILLLATLFFGVLTVYSKDNVYSAASLAAAAGAVGAYYIYIMQFAPAFLLFVIYIGAVMLLVIMTAAMYGGAQRRSGRYVLATTLVFLFAAILGVLAFYAPPTAPALVQTGDLLSIVIMLLGVAAVSLVVGIEVARRT</sequence>
<dbReference type="AlphaFoldDB" id="H6QCC1"/>
<feature type="transmembrane region" description="Helical" evidence="1">
    <location>
        <begin position="87"/>
        <end position="109"/>
    </location>
</feature>
<proteinExistence type="predicted"/>
<organism evidence="2 3">
    <name type="scientific">Pyrobaculum oguniense (strain DSM 13380 / JCM 10595 / TE7)</name>
    <dbReference type="NCBI Taxonomy" id="698757"/>
    <lineage>
        <taxon>Archaea</taxon>
        <taxon>Thermoproteota</taxon>
        <taxon>Thermoprotei</taxon>
        <taxon>Thermoproteales</taxon>
        <taxon>Thermoproteaceae</taxon>
        <taxon>Pyrobaculum</taxon>
    </lineage>
</organism>
<accession>H6QCC1</accession>
<keyword evidence="2" id="KW-0560">Oxidoreductase</keyword>
<name>H6QCC1_PYROT</name>
<reference evidence="2 3" key="1">
    <citation type="journal article" date="2012" name="Stand. Genomic Sci.">
        <title>Complete genome sequence of Pyrobaculum oguniense.</title>
        <authorList>
            <person name="Bernick D.L."/>
            <person name="Karplus K."/>
            <person name="Lui L.M."/>
            <person name="Coker J.K."/>
            <person name="Murphy J.N."/>
            <person name="Chan P.P."/>
            <person name="Cozen A.E."/>
            <person name="Lowe T.M."/>
        </authorList>
    </citation>
    <scope>NUCLEOTIDE SEQUENCE [LARGE SCALE GENOMIC DNA]</scope>
    <source>
        <strain evidence="2 3">TE7</strain>
    </source>
</reference>
<dbReference type="EC" id="1.6.5.3" evidence="2"/>
<gene>
    <name evidence="2" type="ordered locus">Pogu_1708</name>
</gene>
<dbReference type="KEGG" id="pog:Pogu_1708"/>
<keyword evidence="1" id="KW-0812">Transmembrane</keyword>
<feature type="transmembrane region" description="Helical" evidence="1">
    <location>
        <begin position="55"/>
        <end position="75"/>
    </location>
</feature>
<evidence type="ECO:0000256" key="1">
    <source>
        <dbReference type="SAM" id="Phobius"/>
    </source>
</evidence>
<dbReference type="Gene3D" id="1.20.120.1200">
    <property type="entry name" value="NADH-ubiquinone/plastoquinone oxidoreductase chain 6, subunit NuoJ"/>
    <property type="match status" value="1"/>
</dbReference>
<dbReference type="HOGENOM" id="CLU_151097_0_0_2"/>
<keyword evidence="3" id="KW-1185">Reference proteome</keyword>
<dbReference type="Proteomes" id="UP000009062">
    <property type="component" value="Chromosome"/>
</dbReference>
<feature type="transmembrane region" description="Helical" evidence="1">
    <location>
        <begin position="29"/>
        <end position="49"/>
    </location>
</feature>
<dbReference type="EMBL" id="CP003316">
    <property type="protein sequence ID" value="AFA39735.1"/>
    <property type="molecule type" value="Genomic_DNA"/>
</dbReference>
<keyword evidence="1" id="KW-0472">Membrane</keyword>
<feature type="transmembrane region" description="Helical" evidence="1">
    <location>
        <begin position="121"/>
        <end position="143"/>
    </location>
</feature>
<dbReference type="InterPro" id="IPR042106">
    <property type="entry name" value="Nuo/plastoQ_OxRdtase_6_NuoJ"/>
</dbReference>
<dbReference type="STRING" id="698757.Pogu_1708"/>
<dbReference type="eggNOG" id="arCOG05520">
    <property type="taxonomic scope" value="Archaea"/>
</dbReference>
<protein>
    <submittedName>
        <fullName evidence="2">NADH-ubiquinone/plastoquinone oxidoreductase chain 6</fullName>
        <ecNumber evidence="2">1.6.5.3</ecNumber>
    </submittedName>
</protein>
<evidence type="ECO:0000313" key="2">
    <source>
        <dbReference type="EMBL" id="AFA39735.1"/>
    </source>
</evidence>
<evidence type="ECO:0000313" key="3">
    <source>
        <dbReference type="Proteomes" id="UP000009062"/>
    </source>
</evidence>
<feature type="transmembrane region" description="Helical" evidence="1">
    <location>
        <begin position="6"/>
        <end position="24"/>
    </location>
</feature>
<keyword evidence="1" id="KW-1133">Transmembrane helix</keyword>
<dbReference type="GO" id="GO:0016491">
    <property type="term" value="F:oxidoreductase activity"/>
    <property type="evidence" value="ECO:0007669"/>
    <property type="project" value="UniProtKB-KW"/>
</dbReference>